<gene>
    <name evidence="2" type="ORF">PCASD_21695</name>
</gene>
<dbReference type="Pfam" id="PF08326">
    <property type="entry name" value="ACC_central"/>
    <property type="match status" value="1"/>
</dbReference>
<dbReference type="AlphaFoldDB" id="A0A2N5TRC5"/>
<dbReference type="GO" id="GO:0005524">
    <property type="term" value="F:ATP binding"/>
    <property type="evidence" value="ECO:0007669"/>
    <property type="project" value="InterPro"/>
</dbReference>
<evidence type="ECO:0000259" key="1">
    <source>
        <dbReference type="Pfam" id="PF08326"/>
    </source>
</evidence>
<feature type="domain" description="Acetyl-CoA carboxylase central" evidence="1">
    <location>
        <begin position="2"/>
        <end position="335"/>
    </location>
</feature>
<name>A0A2N5TRC5_9BASI</name>
<evidence type="ECO:0000313" key="3">
    <source>
        <dbReference type="Proteomes" id="UP000235392"/>
    </source>
</evidence>
<evidence type="ECO:0000313" key="2">
    <source>
        <dbReference type="EMBL" id="PLW28039.1"/>
    </source>
</evidence>
<dbReference type="InterPro" id="IPR013537">
    <property type="entry name" value="AcCoA_COase_cen"/>
</dbReference>
<dbReference type="EMBL" id="PGCI01000380">
    <property type="protein sequence ID" value="PLW28039.1"/>
    <property type="molecule type" value="Genomic_DNA"/>
</dbReference>
<accession>A0A2N5TRC5</accession>
<dbReference type="Proteomes" id="UP000235392">
    <property type="component" value="Unassembled WGS sequence"/>
</dbReference>
<dbReference type="InterPro" id="IPR049076">
    <property type="entry name" value="ACCA"/>
</dbReference>
<dbReference type="GO" id="GO:0003989">
    <property type="term" value="F:acetyl-CoA carboxylase activity"/>
    <property type="evidence" value="ECO:0007669"/>
    <property type="project" value="InterPro"/>
</dbReference>
<dbReference type="GO" id="GO:0005739">
    <property type="term" value="C:mitochondrion"/>
    <property type="evidence" value="ECO:0007669"/>
    <property type="project" value="TreeGrafter"/>
</dbReference>
<proteinExistence type="predicted"/>
<dbReference type="Gene3D" id="3.90.226.10">
    <property type="entry name" value="2-enoyl-CoA Hydratase, Chain A, domain 1"/>
    <property type="match status" value="1"/>
</dbReference>
<reference evidence="2 3" key="1">
    <citation type="submission" date="2017-11" db="EMBL/GenBank/DDBJ databases">
        <title>De novo assembly and phasing of dikaryotic genomes from two isolates of Puccinia coronata f. sp. avenae, the causal agent of oat crown rust.</title>
        <authorList>
            <person name="Miller M.E."/>
            <person name="Zhang Y."/>
            <person name="Omidvar V."/>
            <person name="Sperschneider J."/>
            <person name="Schwessinger B."/>
            <person name="Raley C."/>
            <person name="Palmer J.M."/>
            <person name="Garnica D."/>
            <person name="Upadhyaya N."/>
            <person name="Rathjen J."/>
            <person name="Taylor J.M."/>
            <person name="Park R.F."/>
            <person name="Dodds P.N."/>
            <person name="Hirsch C.D."/>
            <person name="Kianian S.F."/>
            <person name="Figueroa M."/>
        </authorList>
    </citation>
    <scope>NUCLEOTIDE SEQUENCE [LARGE SCALE GENOMIC DNA]</scope>
    <source>
        <strain evidence="2">12SD80</strain>
    </source>
</reference>
<organism evidence="2 3">
    <name type="scientific">Puccinia coronata f. sp. avenae</name>
    <dbReference type="NCBI Taxonomy" id="200324"/>
    <lineage>
        <taxon>Eukaryota</taxon>
        <taxon>Fungi</taxon>
        <taxon>Dikarya</taxon>
        <taxon>Basidiomycota</taxon>
        <taxon>Pucciniomycotina</taxon>
        <taxon>Pucciniomycetes</taxon>
        <taxon>Pucciniales</taxon>
        <taxon>Pucciniaceae</taxon>
        <taxon>Puccinia</taxon>
    </lineage>
</organism>
<dbReference type="PANTHER" id="PTHR45728">
    <property type="entry name" value="ACETYL-COA CARBOXYLASE, ISOFORM A"/>
    <property type="match status" value="1"/>
</dbReference>
<comment type="caution">
    <text evidence="2">The sequence shown here is derived from an EMBL/GenBank/DDBJ whole genome shotgun (WGS) entry which is preliminary data.</text>
</comment>
<dbReference type="PANTHER" id="PTHR45728:SF3">
    <property type="entry name" value="ACETYL-COA CARBOXYLASE"/>
    <property type="match status" value="1"/>
</dbReference>
<dbReference type="GO" id="GO:0006633">
    <property type="term" value="P:fatty acid biosynthetic process"/>
    <property type="evidence" value="ECO:0007669"/>
    <property type="project" value="InterPro"/>
</dbReference>
<sequence>MVSWLFRIRKGAYPPLTPRKGLTCCLASFSDLTYVVNQLQDEPMQSGVMFGIKRLEDLDKFIPSVLLKFPDVQPKLLNPDPDGEPHHNMLNIAYRLDDLKSDQTDAEGPSGIVTFKICRKEQYPSYFTLRKNAETRNWEEVVAIRDIKPALAFQLELSRLSNFHVTPCPTENRQIHMYYAKGKENSADSRFLVRTIVRPGRIKGSIKVADYLVAEAERLLNDALNALEVVSAPRGDVDVNHVTLNFVYGIPIGFEELQAALAGFLERHGKRLWRLRVMAAEVRLVIEDESGSPQAIRVMIDNMSGFLVKFEAYKEVTTEKGKTILKSIGPIGAYHLQPAARREWKRRSEEIPFLEPPTDPLVATELVQDEYGTPQEVLRPPGRNSVGIVAWMFVIKTPQFSTADA</sequence>
<protein>
    <recommendedName>
        <fullName evidence="1">Acetyl-CoA carboxylase central domain-containing protein</fullName>
    </recommendedName>
</protein>